<comment type="caution">
    <text evidence="2">The sequence shown here is derived from an EMBL/GenBank/DDBJ whole genome shotgun (WGS) entry which is preliminary data.</text>
</comment>
<name>A0A4Q4SJ37_9PLEO</name>
<dbReference type="InterPro" id="IPR046497">
    <property type="entry name" value="DUF6590"/>
</dbReference>
<keyword evidence="3" id="KW-1185">Reference proteome</keyword>
<feature type="domain" description="DUF6590" evidence="1">
    <location>
        <begin position="175"/>
        <end position="314"/>
    </location>
</feature>
<dbReference type="Pfam" id="PF20233">
    <property type="entry name" value="DUF6590"/>
    <property type="match status" value="2"/>
</dbReference>
<organism evidence="2 3">
    <name type="scientific">Alternaria arborescens</name>
    <dbReference type="NCBI Taxonomy" id="156630"/>
    <lineage>
        <taxon>Eukaryota</taxon>
        <taxon>Fungi</taxon>
        <taxon>Dikarya</taxon>
        <taxon>Ascomycota</taxon>
        <taxon>Pezizomycotina</taxon>
        <taxon>Dothideomycetes</taxon>
        <taxon>Pleosporomycetidae</taxon>
        <taxon>Pleosporales</taxon>
        <taxon>Pleosporineae</taxon>
        <taxon>Pleosporaceae</taxon>
        <taxon>Alternaria</taxon>
        <taxon>Alternaria sect. Alternaria</taxon>
    </lineage>
</organism>
<evidence type="ECO:0000313" key="3">
    <source>
        <dbReference type="Proteomes" id="UP000293823"/>
    </source>
</evidence>
<gene>
    <name evidence="2" type="ORF">AA0113_g2793</name>
</gene>
<reference evidence="3" key="1">
    <citation type="journal article" date="2019" name="bioRxiv">
        <title>Genomics, evolutionary history and diagnostics of the Alternaria alternata species group including apple and Asian pear pathotypes.</title>
        <authorList>
            <person name="Armitage A.D."/>
            <person name="Cockerton H.M."/>
            <person name="Sreenivasaprasad S."/>
            <person name="Woodhall J.W."/>
            <person name="Lane C.R."/>
            <person name="Harrison R.J."/>
            <person name="Clarkson J.P."/>
        </authorList>
    </citation>
    <scope>NUCLEOTIDE SEQUENCE [LARGE SCALE GENOMIC DNA]</scope>
    <source>
        <strain evidence="3">RGR 97.0016</strain>
    </source>
</reference>
<accession>A0A4Q4SJ37</accession>
<feature type="domain" description="DUF6590" evidence="1">
    <location>
        <begin position="6"/>
        <end position="98"/>
    </location>
</feature>
<proteinExistence type="predicted"/>
<evidence type="ECO:0000313" key="2">
    <source>
        <dbReference type="EMBL" id="RYO70690.1"/>
    </source>
</evidence>
<dbReference type="PANTHER" id="PTHR35391">
    <property type="entry name" value="C2H2-TYPE DOMAIN-CONTAINING PROTEIN-RELATED"/>
    <property type="match status" value="1"/>
</dbReference>
<evidence type="ECO:0000259" key="1">
    <source>
        <dbReference type="Pfam" id="PF20233"/>
    </source>
</evidence>
<dbReference type="AlphaFoldDB" id="A0A4Q4SJ37"/>
<sequence length="326" mass="36398">MKLSGIGTYSGKGVLKHGCMPAEHAIVYLSGTDPASCYLPGEYGSGMTKMPIEIVPVDSSITLRRESRVRFGKTYPIEMNVKVKDIGRVEASQLGRLLRYWESEEGLFHVDSENFADEPRHGVLESKSTPDPDSDGEDVVLLKMDARYDLSADHMHSRLAGNLSSEYQVIQNPRGFFKKGIVFMVPWPEPGGDYVKDRVGPPVVVKIRRFVVIRPKNTFCLCLPIQTYGGQATTKPGVVPQDHAAIVAENDEVRYLPNEVELTKMPLQIRVENASTGPIDPASRINFAKVYTVEYNVKVWKVGRIIADSVWRLEQYFTECSKIGTS</sequence>
<dbReference type="OrthoDB" id="3559580at2759"/>
<dbReference type="Proteomes" id="UP000293823">
    <property type="component" value="Unassembled WGS sequence"/>
</dbReference>
<dbReference type="EMBL" id="PEJP01000009">
    <property type="protein sequence ID" value="RYO70690.1"/>
    <property type="molecule type" value="Genomic_DNA"/>
</dbReference>
<protein>
    <recommendedName>
        <fullName evidence="1">DUF6590 domain-containing protein</fullName>
    </recommendedName>
</protein>
<dbReference type="PANTHER" id="PTHR35391:SF5">
    <property type="entry name" value="DUF6590 DOMAIN-CONTAINING PROTEIN"/>
    <property type="match status" value="1"/>
</dbReference>